<organism evidence="11 12">
    <name type="scientific">Pocillopora meandrina</name>
    <dbReference type="NCBI Taxonomy" id="46732"/>
    <lineage>
        <taxon>Eukaryota</taxon>
        <taxon>Metazoa</taxon>
        <taxon>Cnidaria</taxon>
        <taxon>Anthozoa</taxon>
        <taxon>Hexacorallia</taxon>
        <taxon>Scleractinia</taxon>
        <taxon>Astrocoeniina</taxon>
        <taxon>Pocilloporidae</taxon>
        <taxon>Pocillopora</taxon>
    </lineage>
</organism>
<dbReference type="SMART" id="SM00303">
    <property type="entry name" value="GPS"/>
    <property type="match status" value="1"/>
</dbReference>
<evidence type="ECO:0000256" key="6">
    <source>
        <dbReference type="ARBA" id="ARBA00023157"/>
    </source>
</evidence>
<evidence type="ECO:0000259" key="10">
    <source>
        <dbReference type="PROSITE" id="PS50261"/>
    </source>
</evidence>
<dbReference type="InterPro" id="IPR000832">
    <property type="entry name" value="GPCR_2_secretin-like"/>
</dbReference>
<keyword evidence="4 8" id="KW-1133">Transmembrane helix</keyword>
<reference evidence="11 12" key="1">
    <citation type="submission" date="2022-05" db="EMBL/GenBank/DDBJ databases">
        <authorList>
            <consortium name="Genoscope - CEA"/>
            <person name="William W."/>
        </authorList>
    </citation>
    <scope>NUCLEOTIDE SEQUENCE [LARGE SCALE GENOMIC DNA]</scope>
</reference>
<dbReference type="FunFam" id="1.20.1070.10:FF:000058">
    <property type="entry name" value="Adhesion G protein-coupled receptor F5"/>
    <property type="match status" value="1"/>
</dbReference>
<dbReference type="Proteomes" id="UP001159428">
    <property type="component" value="Unassembled WGS sequence"/>
</dbReference>
<comment type="subcellular location">
    <subcellularLocation>
        <location evidence="1">Membrane</location>
        <topology evidence="1">Multi-pass membrane protein</topology>
    </subcellularLocation>
</comment>
<dbReference type="InterPro" id="IPR017981">
    <property type="entry name" value="GPCR_2-like_7TM"/>
</dbReference>
<keyword evidence="12" id="KW-1185">Reference proteome</keyword>
<keyword evidence="6" id="KW-1015">Disulfide bond</keyword>
<feature type="transmembrane region" description="Helical" evidence="8">
    <location>
        <begin position="141"/>
        <end position="164"/>
    </location>
</feature>
<protein>
    <submittedName>
        <fullName evidence="11">Uncharacterized protein</fullName>
    </submittedName>
</protein>
<feature type="transmembrane region" description="Helical" evidence="8">
    <location>
        <begin position="205"/>
        <end position="232"/>
    </location>
</feature>
<feature type="domain" description="GAIN-B" evidence="9">
    <location>
        <begin position="1"/>
        <end position="122"/>
    </location>
</feature>
<dbReference type="SUPFAM" id="SSF81321">
    <property type="entry name" value="Family A G protein-coupled receptor-like"/>
    <property type="match status" value="1"/>
</dbReference>
<dbReference type="Pfam" id="PF00002">
    <property type="entry name" value="7tm_2"/>
    <property type="match status" value="1"/>
</dbReference>
<feature type="transmembrane region" description="Helical" evidence="8">
    <location>
        <begin position="176"/>
        <end position="193"/>
    </location>
</feature>
<dbReference type="InterPro" id="IPR057244">
    <property type="entry name" value="GAIN_B"/>
</dbReference>
<accession>A0AAU9XKJ6</accession>
<dbReference type="EMBL" id="CALNXJ010000048">
    <property type="protein sequence ID" value="CAH3150604.1"/>
    <property type="molecule type" value="Genomic_DNA"/>
</dbReference>
<dbReference type="GO" id="GO:0004930">
    <property type="term" value="F:G protein-coupled receptor activity"/>
    <property type="evidence" value="ECO:0007669"/>
    <property type="project" value="InterPro"/>
</dbReference>
<dbReference type="Pfam" id="PF01825">
    <property type="entry name" value="GPS"/>
    <property type="match status" value="1"/>
</dbReference>
<dbReference type="InterPro" id="IPR046338">
    <property type="entry name" value="GAIN_dom_sf"/>
</dbReference>
<evidence type="ECO:0000259" key="9">
    <source>
        <dbReference type="PROSITE" id="PS50221"/>
    </source>
</evidence>
<dbReference type="InterPro" id="IPR000203">
    <property type="entry name" value="GPS"/>
</dbReference>
<dbReference type="PANTHER" id="PTHR12011">
    <property type="entry name" value="ADHESION G-PROTEIN COUPLED RECEPTOR"/>
    <property type="match status" value="1"/>
</dbReference>
<evidence type="ECO:0000256" key="4">
    <source>
        <dbReference type="ARBA" id="ARBA00022989"/>
    </source>
</evidence>
<dbReference type="AlphaFoldDB" id="A0AAU9XKJ6"/>
<name>A0AAU9XKJ6_9CNID</name>
<keyword evidence="7" id="KW-0325">Glycoprotein</keyword>
<evidence type="ECO:0000256" key="5">
    <source>
        <dbReference type="ARBA" id="ARBA00023136"/>
    </source>
</evidence>
<evidence type="ECO:0000256" key="3">
    <source>
        <dbReference type="ARBA" id="ARBA00022692"/>
    </source>
</evidence>
<feature type="transmembrane region" description="Helical" evidence="8">
    <location>
        <begin position="355"/>
        <end position="378"/>
    </location>
</feature>
<evidence type="ECO:0000256" key="8">
    <source>
        <dbReference type="SAM" id="Phobius"/>
    </source>
</evidence>
<dbReference type="GO" id="GO:0005886">
    <property type="term" value="C:plasma membrane"/>
    <property type="evidence" value="ECO:0007669"/>
    <property type="project" value="TreeGrafter"/>
</dbReference>
<evidence type="ECO:0000256" key="7">
    <source>
        <dbReference type="ARBA" id="ARBA00023180"/>
    </source>
</evidence>
<dbReference type="PROSITE" id="PS50261">
    <property type="entry name" value="G_PROTEIN_RECEP_F2_4"/>
    <property type="match status" value="1"/>
</dbReference>
<sequence>MVVGVMYKNLTELFTSDKNTRGTNKISIFCCFCFRVLNSIIMSVEMYPEPADILLENITLVFKHIKAGGKSRECVFWDMFGDGPVDWSGQGCFTRIMSESQTECKCNHLTHFAVLMDITESIDESNTFQLTSKENDKILTVLTHVGMALSLAGVSITIISYIRLTDRQAPLFHSRVGLTSCIGAGHIVFFAGIDATENKAACVTIAALMQYFLMAAFCWMLVEGAYIYLFVVKVYNVNDKICRFHGLCWGLPAVMVTASLGIVARKDGIENYVSDQYCWISSRNKIIWTFVSFVGLIELINIAILVRVIKEVTTIQQVKDNQSEQIRVGVRACVVLTPLLGVTWLIGFLSPLHIAFSYIFVILNSIQGFSIFFFHCLGNSEIRERFKRRLRQAWPSRLHKIKPQM</sequence>
<feature type="transmembrane region" description="Helical" evidence="8">
    <location>
        <begin position="286"/>
        <end position="308"/>
    </location>
</feature>
<comment type="caution">
    <text evidence="11">The sequence shown here is derived from an EMBL/GenBank/DDBJ whole genome shotgun (WGS) entry which is preliminary data.</text>
</comment>
<keyword evidence="3 8" id="KW-0812">Transmembrane</keyword>
<evidence type="ECO:0000313" key="11">
    <source>
        <dbReference type="EMBL" id="CAH3150604.1"/>
    </source>
</evidence>
<proteinExistence type="inferred from homology"/>
<dbReference type="PANTHER" id="PTHR12011:SF347">
    <property type="entry name" value="FI21270P1-RELATED"/>
    <property type="match status" value="1"/>
</dbReference>
<dbReference type="PRINTS" id="PR00249">
    <property type="entry name" value="GPCRSECRETIN"/>
</dbReference>
<evidence type="ECO:0000256" key="2">
    <source>
        <dbReference type="ARBA" id="ARBA00007343"/>
    </source>
</evidence>
<dbReference type="PROSITE" id="PS50221">
    <property type="entry name" value="GAIN_B"/>
    <property type="match status" value="1"/>
</dbReference>
<dbReference type="Gene3D" id="2.60.220.50">
    <property type="match status" value="1"/>
</dbReference>
<evidence type="ECO:0000256" key="1">
    <source>
        <dbReference type="ARBA" id="ARBA00004141"/>
    </source>
</evidence>
<feature type="transmembrane region" description="Helical" evidence="8">
    <location>
        <begin position="244"/>
        <end position="264"/>
    </location>
</feature>
<comment type="similarity">
    <text evidence="2">Belongs to the G-protein coupled receptor 2 family. Adhesion G-protein coupled receptor (ADGR) subfamily.</text>
</comment>
<dbReference type="Gene3D" id="1.20.1070.10">
    <property type="entry name" value="Rhodopsin 7-helix transmembrane proteins"/>
    <property type="match status" value="1"/>
</dbReference>
<evidence type="ECO:0000313" key="12">
    <source>
        <dbReference type="Proteomes" id="UP001159428"/>
    </source>
</evidence>
<dbReference type="GO" id="GO:0007166">
    <property type="term" value="P:cell surface receptor signaling pathway"/>
    <property type="evidence" value="ECO:0007669"/>
    <property type="project" value="InterPro"/>
</dbReference>
<feature type="transmembrane region" description="Helical" evidence="8">
    <location>
        <begin position="328"/>
        <end position="349"/>
    </location>
</feature>
<keyword evidence="5 8" id="KW-0472">Membrane</keyword>
<feature type="domain" description="G-protein coupled receptors family 2 profile 2" evidence="10">
    <location>
        <begin position="139"/>
        <end position="379"/>
    </location>
</feature>
<gene>
    <name evidence="11" type="ORF">PMEA_00024880</name>
</gene>